<keyword evidence="4 10" id="KW-0436">Ligase</keyword>
<evidence type="ECO:0000256" key="11">
    <source>
        <dbReference type="PIRSR" id="PIRSR001549-1"/>
    </source>
</evidence>
<dbReference type="Pfam" id="PF13393">
    <property type="entry name" value="tRNA-synt_His"/>
    <property type="match status" value="1"/>
</dbReference>
<comment type="subcellular location">
    <subcellularLocation>
        <location evidence="10">Cytoplasm</location>
    </subcellularLocation>
</comment>
<dbReference type="SUPFAM" id="SSF52954">
    <property type="entry name" value="Class II aaRS ABD-related"/>
    <property type="match status" value="1"/>
</dbReference>
<dbReference type="Gene3D" id="3.40.50.800">
    <property type="entry name" value="Anticodon-binding domain"/>
    <property type="match status" value="1"/>
</dbReference>
<keyword evidence="5 10" id="KW-0547">Nucleotide-binding</keyword>
<dbReference type="InterPro" id="IPR006195">
    <property type="entry name" value="aa-tRNA-synth_II"/>
</dbReference>
<dbReference type="HAMAP" id="MF_00127">
    <property type="entry name" value="His_tRNA_synth"/>
    <property type="match status" value="1"/>
</dbReference>
<evidence type="ECO:0000256" key="10">
    <source>
        <dbReference type="HAMAP-Rule" id="MF_00127"/>
    </source>
</evidence>
<evidence type="ECO:0000256" key="5">
    <source>
        <dbReference type="ARBA" id="ARBA00022741"/>
    </source>
</evidence>
<evidence type="ECO:0000256" key="4">
    <source>
        <dbReference type="ARBA" id="ARBA00022598"/>
    </source>
</evidence>
<feature type="domain" description="Aminoacyl-transfer RNA synthetases class-II family profile" evidence="12">
    <location>
        <begin position="22"/>
        <end position="323"/>
    </location>
</feature>
<comment type="catalytic activity">
    <reaction evidence="9 10">
        <text>tRNA(His) + L-histidine + ATP = L-histidyl-tRNA(His) + AMP + diphosphate + H(+)</text>
        <dbReference type="Rhea" id="RHEA:17313"/>
        <dbReference type="Rhea" id="RHEA-COMP:9665"/>
        <dbReference type="Rhea" id="RHEA-COMP:9689"/>
        <dbReference type="ChEBI" id="CHEBI:15378"/>
        <dbReference type="ChEBI" id="CHEBI:30616"/>
        <dbReference type="ChEBI" id="CHEBI:33019"/>
        <dbReference type="ChEBI" id="CHEBI:57595"/>
        <dbReference type="ChEBI" id="CHEBI:78442"/>
        <dbReference type="ChEBI" id="CHEBI:78527"/>
        <dbReference type="ChEBI" id="CHEBI:456215"/>
        <dbReference type="EC" id="6.1.1.21"/>
    </reaction>
</comment>
<feature type="binding site" evidence="11">
    <location>
        <position position="257"/>
    </location>
    <ligand>
        <name>L-histidine</name>
        <dbReference type="ChEBI" id="CHEBI:57595"/>
    </ligand>
</feature>
<evidence type="ECO:0000256" key="1">
    <source>
        <dbReference type="ARBA" id="ARBA00008226"/>
    </source>
</evidence>
<sequence length="415" mass="47090">MTNLRSIKGCKDVLFDDALRLSHIVETAKRQAILRGCTEIFTPIMEHTEVFSRGLGDFSDIVHKEMYSFIDKGKHSLTLRPEFTAGIMRAVFTNSLQHKLPLKLFSWGPVFRRENPQAGRQRQFHQINVEFIGFKDYTSDVEIISLANEILQNLGIANYRLEINSLGCNESRKNYQKALLDYFNDHKNQLSEISKIRLDTNPLRILDSKEECDISLVKNAPNLQDYYTNQAKEYFEQVLAALKALKIDHVVNSRIVRGLDYYSHTVFEFISSDLGAQSTLMAGGRYDGLAELMGGSSTPAIGFAGGIERLMMVCNQKISKTKPVIILPITDKEKHFALKTADTLRQNHIACSIETGGKMKDIMQKAVNKYEPKYAIIIGEDEAAKNMYTLKNLDEFSQGLVNLDQMLEVLKNETE</sequence>
<dbReference type="EMBL" id="CP027845">
    <property type="protein sequence ID" value="AVP87000.1"/>
    <property type="molecule type" value="Genomic_DNA"/>
</dbReference>
<dbReference type="InterPro" id="IPR045864">
    <property type="entry name" value="aa-tRNA-synth_II/BPL/LPL"/>
</dbReference>
<dbReference type="PIRSF" id="PIRSF001549">
    <property type="entry name" value="His-tRNA_synth"/>
    <property type="match status" value="1"/>
</dbReference>
<dbReference type="PANTHER" id="PTHR43707:SF1">
    <property type="entry name" value="HISTIDINE--TRNA LIGASE, MITOCHONDRIAL-RELATED"/>
    <property type="match status" value="1"/>
</dbReference>
<protein>
    <recommendedName>
        <fullName evidence="10">Histidine--tRNA ligase</fullName>
        <ecNumber evidence="10">6.1.1.21</ecNumber>
    </recommendedName>
    <alternativeName>
        <fullName evidence="10">Histidyl-tRNA synthetase</fullName>
        <shortName evidence="10">HisRS</shortName>
    </alternativeName>
</protein>
<dbReference type="InterPro" id="IPR041715">
    <property type="entry name" value="HisRS-like_core"/>
</dbReference>
<keyword evidence="6 10" id="KW-0067">ATP-binding</keyword>
<dbReference type="InterPro" id="IPR004154">
    <property type="entry name" value="Anticodon-bd"/>
</dbReference>
<dbReference type="InterPro" id="IPR036621">
    <property type="entry name" value="Anticodon-bd_dom_sf"/>
</dbReference>
<feature type="binding site" evidence="11">
    <location>
        <begin position="82"/>
        <end position="84"/>
    </location>
    <ligand>
        <name>L-histidine</name>
        <dbReference type="ChEBI" id="CHEBI:57595"/>
    </ligand>
</feature>
<comment type="similarity">
    <text evidence="1 10">Belongs to the class-II aminoacyl-tRNA synthetase family.</text>
</comment>
<dbReference type="GO" id="GO:0005524">
    <property type="term" value="F:ATP binding"/>
    <property type="evidence" value="ECO:0007669"/>
    <property type="project" value="UniProtKB-UniRule"/>
</dbReference>
<feature type="binding site" evidence="11">
    <location>
        <position position="112"/>
    </location>
    <ligand>
        <name>L-histidine</name>
        <dbReference type="ChEBI" id="CHEBI:57595"/>
    </ligand>
</feature>
<evidence type="ECO:0000256" key="2">
    <source>
        <dbReference type="ARBA" id="ARBA00011738"/>
    </source>
</evidence>
<evidence type="ECO:0000256" key="3">
    <source>
        <dbReference type="ARBA" id="ARBA00022490"/>
    </source>
</evidence>
<dbReference type="RefSeq" id="WP_106873879.1">
    <property type="nucleotide sequence ID" value="NZ_CP027845.1"/>
</dbReference>
<proteinExistence type="inferred from homology"/>
<gene>
    <name evidence="10" type="primary">hisS</name>
    <name evidence="13" type="ORF">phytr_370</name>
</gene>
<dbReference type="Gene3D" id="3.30.930.10">
    <property type="entry name" value="Bira Bifunctional Protein, Domain 2"/>
    <property type="match status" value="1"/>
</dbReference>
<evidence type="ECO:0000256" key="6">
    <source>
        <dbReference type="ARBA" id="ARBA00022840"/>
    </source>
</evidence>
<dbReference type="Pfam" id="PF03129">
    <property type="entry name" value="HGTP_anticodon"/>
    <property type="match status" value="1"/>
</dbReference>
<dbReference type="GO" id="GO:0006427">
    <property type="term" value="P:histidyl-tRNA aminoacylation"/>
    <property type="evidence" value="ECO:0007669"/>
    <property type="project" value="UniProtKB-UniRule"/>
</dbReference>
<dbReference type="KEGG" id="ptc:phytr_370"/>
<evidence type="ECO:0000256" key="9">
    <source>
        <dbReference type="ARBA" id="ARBA00047639"/>
    </source>
</evidence>
<dbReference type="InterPro" id="IPR015807">
    <property type="entry name" value="His-tRNA-ligase"/>
</dbReference>
<evidence type="ECO:0000256" key="8">
    <source>
        <dbReference type="ARBA" id="ARBA00023146"/>
    </source>
</evidence>
<evidence type="ECO:0000259" key="12">
    <source>
        <dbReference type="PROSITE" id="PS50862"/>
    </source>
</evidence>
<dbReference type="AlphaFoldDB" id="A0A2P1P6V5"/>
<evidence type="ECO:0000313" key="14">
    <source>
        <dbReference type="Proteomes" id="UP000241762"/>
    </source>
</evidence>
<dbReference type="NCBIfam" id="TIGR00442">
    <property type="entry name" value="hisS"/>
    <property type="match status" value="1"/>
</dbReference>
<dbReference type="InterPro" id="IPR004516">
    <property type="entry name" value="HisRS/HisZ"/>
</dbReference>
<dbReference type="Proteomes" id="UP000241762">
    <property type="component" value="Chromosome"/>
</dbReference>
<dbReference type="PANTHER" id="PTHR43707">
    <property type="entry name" value="HISTIDYL-TRNA SYNTHETASE"/>
    <property type="match status" value="1"/>
</dbReference>
<keyword evidence="7 10" id="KW-0648">Protein biosynthesis</keyword>
<keyword evidence="14" id="KW-1185">Reference proteome</keyword>
<dbReference type="PROSITE" id="PS50862">
    <property type="entry name" value="AA_TRNA_LIGASE_II"/>
    <property type="match status" value="1"/>
</dbReference>
<feature type="binding site" evidence="11">
    <location>
        <begin position="261"/>
        <end position="262"/>
    </location>
    <ligand>
        <name>L-histidine</name>
        <dbReference type="ChEBI" id="CHEBI:57595"/>
    </ligand>
</feature>
<reference evidence="13 14" key="1">
    <citation type="submission" date="2018-03" db="EMBL/GenBank/DDBJ databases">
        <title>A gene transfer event suggests a long-term partnership between eustigmatophyte algae and a novel lineage of endosymbiotic bacteria.</title>
        <authorList>
            <person name="Yurchenko T."/>
            <person name="Sevcikova T."/>
            <person name="Pribyl P."/>
            <person name="El Karkouri K."/>
            <person name="Klimes V."/>
            <person name="Amaral R."/>
            <person name="Zbrankova V."/>
            <person name="Kim E."/>
            <person name="Raoult D."/>
            <person name="Santos L.M.A."/>
            <person name="Elias M."/>
        </authorList>
    </citation>
    <scope>NUCLEOTIDE SEQUENCE [LARGE SCALE GENOMIC DNA]</scope>
    <source>
        <strain evidence="13">CCALA 838</strain>
    </source>
</reference>
<dbReference type="CDD" id="cd00773">
    <property type="entry name" value="HisRS-like_core"/>
    <property type="match status" value="1"/>
</dbReference>
<name>A0A2P1P6V5_9RICK</name>
<keyword evidence="3 10" id="KW-0963">Cytoplasm</keyword>
<feature type="binding site" evidence="11">
    <location>
        <position position="126"/>
    </location>
    <ligand>
        <name>L-histidine</name>
        <dbReference type="ChEBI" id="CHEBI:57595"/>
    </ligand>
</feature>
<dbReference type="EC" id="6.1.1.21" evidence="10"/>
<keyword evidence="8 10" id="KW-0030">Aminoacyl-tRNA synthetase</keyword>
<dbReference type="GO" id="GO:0004821">
    <property type="term" value="F:histidine-tRNA ligase activity"/>
    <property type="evidence" value="ECO:0007669"/>
    <property type="project" value="UniProtKB-UniRule"/>
</dbReference>
<evidence type="ECO:0000313" key="13">
    <source>
        <dbReference type="EMBL" id="AVP87000.1"/>
    </source>
</evidence>
<comment type="subunit">
    <text evidence="2 10">Homodimer.</text>
</comment>
<accession>A0A2P1P6V5</accession>
<dbReference type="SUPFAM" id="SSF55681">
    <property type="entry name" value="Class II aaRS and biotin synthetases"/>
    <property type="match status" value="1"/>
</dbReference>
<dbReference type="OrthoDB" id="9800814at2"/>
<dbReference type="GO" id="GO:0005737">
    <property type="term" value="C:cytoplasm"/>
    <property type="evidence" value="ECO:0007669"/>
    <property type="project" value="UniProtKB-SubCell"/>
</dbReference>
<feature type="binding site" evidence="11">
    <location>
        <position position="130"/>
    </location>
    <ligand>
        <name>L-histidine</name>
        <dbReference type="ChEBI" id="CHEBI:57595"/>
    </ligand>
</feature>
<evidence type="ECO:0000256" key="7">
    <source>
        <dbReference type="ARBA" id="ARBA00022917"/>
    </source>
</evidence>
<organism evidence="13 14">
    <name type="scientific">Candidatus Phycorickettsia trachydisci</name>
    <dbReference type="NCBI Taxonomy" id="2115978"/>
    <lineage>
        <taxon>Bacteria</taxon>
        <taxon>Pseudomonadati</taxon>
        <taxon>Pseudomonadota</taxon>
        <taxon>Alphaproteobacteria</taxon>
        <taxon>Rickettsiales</taxon>
        <taxon>Rickettsiaceae</taxon>
        <taxon>Candidatus Phycorickettsia</taxon>
    </lineage>
</organism>